<sequence>MRRALAIGLALAFVVGGNAAAHAAVAGYETCPAGKVCVYERWHGTGPRWDVPGCGWWELPSWIRNEVSSVRTHGNAMSLLDVANGEIVGRVRAHTATNLASWENERADKVHVEC</sequence>
<evidence type="ECO:0000313" key="2">
    <source>
        <dbReference type="EMBL" id="GAA4005769.1"/>
    </source>
</evidence>
<accession>A0ABP7S354</accession>
<dbReference type="EMBL" id="BAABAL010000008">
    <property type="protein sequence ID" value="GAA4005769.1"/>
    <property type="molecule type" value="Genomic_DNA"/>
</dbReference>
<dbReference type="RefSeq" id="WP_344874890.1">
    <property type="nucleotide sequence ID" value="NZ_BAABAL010000008.1"/>
</dbReference>
<protein>
    <recommendedName>
        <fullName evidence="4">Peptidase inhibitor family I36</fullName>
    </recommendedName>
</protein>
<evidence type="ECO:0000256" key="1">
    <source>
        <dbReference type="SAM" id="SignalP"/>
    </source>
</evidence>
<evidence type="ECO:0000313" key="3">
    <source>
        <dbReference type="Proteomes" id="UP001501747"/>
    </source>
</evidence>
<feature type="signal peptide" evidence="1">
    <location>
        <begin position="1"/>
        <end position="23"/>
    </location>
</feature>
<comment type="caution">
    <text evidence="2">The sequence shown here is derived from an EMBL/GenBank/DDBJ whole genome shotgun (WGS) entry which is preliminary data.</text>
</comment>
<reference evidence="3" key="1">
    <citation type="journal article" date="2019" name="Int. J. Syst. Evol. Microbiol.">
        <title>The Global Catalogue of Microorganisms (GCM) 10K type strain sequencing project: providing services to taxonomists for standard genome sequencing and annotation.</title>
        <authorList>
            <consortium name="The Broad Institute Genomics Platform"/>
            <consortium name="The Broad Institute Genome Sequencing Center for Infectious Disease"/>
            <person name="Wu L."/>
            <person name="Ma J."/>
        </authorList>
    </citation>
    <scope>NUCLEOTIDE SEQUENCE [LARGE SCALE GENOMIC DNA]</scope>
    <source>
        <strain evidence="3">JCM 17342</strain>
    </source>
</reference>
<keyword evidence="3" id="KW-1185">Reference proteome</keyword>
<dbReference type="Pfam" id="PF03995">
    <property type="entry name" value="Inhibitor_I36"/>
    <property type="match status" value="1"/>
</dbReference>
<feature type="chain" id="PRO_5045943661" description="Peptidase inhibitor family I36" evidence="1">
    <location>
        <begin position="24"/>
        <end position="114"/>
    </location>
</feature>
<organism evidence="2 3">
    <name type="scientific">Allokutzneria multivorans</name>
    <dbReference type="NCBI Taxonomy" id="1142134"/>
    <lineage>
        <taxon>Bacteria</taxon>
        <taxon>Bacillati</taxon>
        <taxon>Actinomycetota</taxon>
        <taxon>Actinomycetes</taxon>
        <taxon>Pseudonocardiales</taxon>
        <taxon>Pseudonocardiaceae</taxon>
        <taxon>Allokutzneria</taxon>
    </lineage>
</organism>
<name>A0ABP7S354_9PSEU</name>
<evidence type="ECO:0008006" key="4">
    <source>
        <dbReference type="Google" id="ProtNLM"/>
    </source>
</evidence>
<keyword evidence="1" id="KW-0732">Signal</keyword>
<dbReference type="Proteomes" id="UP001501747">
    <property type="component" value="Unassembled WGS sequence"/>
</dbReference>
<gene>
    <name evidence="2" type="ORF">GCM10022247_29300</name>
</gene>
<proteinExistence type="predicted"/>